<keyword evidence="2" id="KW-1185">Reference proteome</keyword>
<accession>A0ABQ3IND1</accession>
<protein>
    <recommendedName>
        <fullName evidence="3">Sulfotransferase family protein</fullName>
    </recommendedName>
</protein>
<evidence type="ECO:0000313" key="2">
    <source>
        <dbReference type="Proteomes" id="UP000626370"/>
    </source>
</evidence>
<evidence type="ECO:0000313" key="1">
    <source>
        <dbReference type="EMBL" id="GHE87782.1"/>
    </source>
</evidence>
<dbReference type="PANTHER" id="PTHR36978:SF4">
    <property type="entry name" value="P-LOOP CONTAINING NUCLEOSIDE TRIPHOSPHATE HYDROLASE PROTEIN"/>
    <property type="match status" value="1"/>
</dbReference>
<dbReference type="Pfam" id="PF17784">
    <property type="entry name" value="Sulfotransfer_4"/>
    <property type="match status" value="2"/>
</dbReference>
<dbReference type="PANTHER" id="PTHR36978">
    <property type="entry name" value="P-LOOP CONTAINING NUCLEOTIDE TRIPHOSPHATE HYDROLASE"/>
    <property type="match status" value="1"/>
</dbReference>
<dbReference type="SUPFAM" id="SSF52540">
    <property type="entry name" value="P-loop containing nucleoside triphosphate hydrolases"/>
    <property type="match status" value="1"/>
</dbReference>
<dbReference type="Proteomes" id="UP000626370">
    <property type="component" value="Unassembled WGS sequence"/>
</dbReference>
<dbReference type="RefSeq" id="WP_189377796.1">
    <property type="nucleotide sequence ID" value="NZ_BNAH01000005.1"/>
</dbReference>
<organism evidence="1 2">
    <name type="scientific">Thalassotalea profundi</name>
    <dbReference type="NCBI Taxonomy" id="2036687"/>
    <lineage>
        <taxon>Bacteria</taxon>
        <taxon>Pseudomonadati</taxon>
        <taxon>Pseudomonadota</taxon>
        <taxon>Gammaproteobacteria</taxon>
        <taxon>Alteromonadales</taxon>
        <taxon>Colwelliaceae</taxon>
        <taxon>Thalassotalea</taxon>
    </lineage>
</organism>
<dbReference type="InterPro" id="IPR027417">
    <property type="entry name" value="P-loop_NTPase"/>
</dbReference>
<comment type="caution">
    <text evidence="1">The sequence shown here is derived from an EMBL/GenBank/DDBJ whole genome shotgun (WGS) entry which is preliminary data.</text>
</comment>
<name>A0ABQ3IND1_9GAMM</name>
<dbReference type="Gene3D" id="3.40.50.300">
    <property type="entry name" value="P-loop containing nucleotide triphosphate hydrolases"/>
    <property type="match status" value="1"/>
</dbReference>
<reference evidence="2" key="1">
    <citation type="journal article" date="2019" name="Int. J. Syst. Evol. Microbiol.">
        <title>The Global Catalogue of Microorganisms (GCM) 10K type strain sequencing project: providing services to taxonomists for standard genome sequencing and annotation.</title>
        <authorList>
            <consortium name="The Broad Institute Genomics Platform"/>
            <consortium name="The Broad Institute Genome Sequencing Center for Infectious Disease"/>
            <person name="Wu L."/>
            <person name="Ma J."/>
        </authorList>
    </citation>
    <scope>NUCLEOTIDE SEQUENCE [LARGE SCALE GENOMIC DNA]</scope>
    <source>
        <strain evidence="2">CGMCC 1.15922</strain>
    </source>
</reference>
<sequence>MPAKNIPTEKIFIIGLPRTGTTSVCAAMLNLGFTVAHTAYTQSTFDKAQVIADTPIFNDYQLLNNTYPNSRFIYLTRDLPLWLPSIRQLLMRMSKNLVRDDGGFNPIIKRCYLNTFAPFTEENINSNDFLTECYLKHQAQVQQYFKQSPQQLLTINISQTGAFQQLLHFLELTTLMSTFEKMNIGGKITAWKEFDHPLKIASTNNGRSTTLNYMEDHK</sequence>
<gene>
    <name evidence="1" type="ORF">GCM10011501_16650</name>
</gene>
<dbReference type="InterPro" id="IPR040632">
    <property type="entry name" value="Sulfotransfer_4"/>
</dbReference>
<evidence type="ECO:0008006" key="3">
    <source>
        <dbReference type="Google" id="ProtNLM"/>
    </source>
</evidence>
<proteinExistence type="predicted"/>
<dbReference type="EMBL" id="BNAH01000005">
    <property type="protein sequence ID" value="GHE87782.1"/>
    <property type="molecule type" value="Genomic_DNA"/>
</dbReference>